<evidence type="ECO:0000313" key="1">
    <source>
        <dbReference type="EMBL" id="WCG22100.1"/>
    </source>
</evidence>
<gene>
    <name evidence="1" type="ORF">PML95_06755</name>
</gene>
<evidence type="ECO:0000313" key="2">
    <source>
        <dbReference type="Proteomes" id="UP001179600"/>
    </source>
</evidence>
<proteinExistence type="predicted"/>
<name>A0AAF0BH72_9ENTE</name>
<dbReference type="Proteomes" id="UP001179600">
    <property type="component" value="Chromosome"/>
</dbReference>
<dbReference type="RefSeq" id="WP_272163098.1">
    <property type="nucleotide sequence ID" value="NZ_CP116507.1"/>
</dbReference>
<protein>
    <submittedName>
        <fullName evidence="1">Uncharacterized protein</fullName>
    </submittedName>
</protein>
<dbReference type="EMBL" id="CP116507">
    <property type="protein sequence ID" value="WCG22100.1"/>
    <property type="molecule type" value="Genomic_DNA"/>
</dbReference>
<organism evidence="1 2">
    <name type="scientific">Vagococcus lutrae</name>
    <dbReference type="NCBI Taxonomy" id="81947"/>
    <lineage>
        <taxon>Bacteria</taxon>
        <taxon>Bacillati</taxon>
        <taxon>Bacillota</taxon>
        <taxon>Bacilli</taxon>
        <taxon>Lactobacillales</taxon>
        <taxon>Enterococcaceae</taxon>
        <taxon>Vagococcus</taxon>
    </lineage>
</organism>
<accession>A0AAF0BH72</accession>
<dbReference type="AlphaFoldDB" id="A0AAF0BH72"/>
<reference evidence="1" key="1">
    <citation type="submission" date="2023-01" db="EMBL/GenBank/DDBJ databases">
        <title>Oxazolidinone resistance genes in florfenicol resistant enterococci from beef cattle and veal calves at slaughter.</title>
        <authorList>
            <person name="Biggel M."/>
        </authorList>
    </citation>
    <scope>NUCLEOTIDE SEQUENCE</scope>
    <source>
        <strain evidence="1">K204-1</strain>
    </source>
</reference>
<sequence length="436" mass="51225">MENVVLKIQNEFDYRASSYKSLINEIEFDKYMKELLKEESEFDCNKFGELSTLSLKFNYILNGKYISLDRLNEIILSNIQYDCSHIYFERIMDNIKNDDIEKGFQKITERFSFKNIPNDYHEYLLNTGYNILDRVTPSHVNEIYFPVLEYDDSMIRIMSVVSFIDSDELTSNRACIIQINRKNGDTSFHVNSKSGRFKIANSNKAEINSPLSFFKYMRDLIGSSFSFMYEPKLSTYKKDREKMFVFCNEMNQYLIGEQSNLLSTELSPMIIRQIKKIFKQMNEMNNNIKLDFETRDKIENKIFSTYLGEYISRGFPDNELKKSAKQKGCVCYPTKISFKGQELSRGKASARSKEFPLTFESVFYSLNTDIKIAGELDEFTLAWFDNPFFDKSKELSVSQTTIKINKDYFSIVLLNKKNKNRKLVEFIEQTIRTAIS</sequence>